<dbReference type="GO" id="GO:0030154">
    <property type="term" value="P:cell differentiation"/>
    <property type="evidence" value="ECO:0007669"/>
    <property type="project" value="UniProtKB-ARBA"/>
</dbReference>
<evidence type="ECO:0000259" key="6">
    <source>
        <dbReference type="PROSITE" id="PS50304"/>
    </source>
</evidence>
<feature type="region of interest" description="Disordered" evidence="5">
    <location>
        <begin position="232"/>
        <end position="256"/>
    </location>
</feature>
<dbReference type="Gene3D" id="2.30.30.140">
    <property type="match status" value="3"/>
</dbReference>
<evidence type="ECO:0000256" key="2">
    <source>
        <dbReference type="ARBA" id="ARBA00022490"/>
    </source>
</evidence>
<dbReference type="Pfam" id="PF00567">
    <property type="entry name" value="TUDOR"/>
    <property type="match status" value="3"/>
</dbReference>
<keyword evidence="4" id="KW-0221">Differentiation</keyword>
<keyword evidence="2" id="KW-0963">Cytoplasm</keyword>
<dbReference type="PROSITE" id="PS50304">
    <property type="entry name" value="TUDOR"/>
    <property type="match status" value="3"/>
</dbReference>
<proteinExistence type="predicted"/>
<dbReference type="Pfam" id="PF12872">
    <property type="entry name" value="OST-HTH"/>
    <property type="match status" value="1"/>
</dbReference>
<name>A0AAV8VRY7_9CUCU</name>
<dbReference type="SMART" id="SM00333">
    <property type="entry name" value="TUDOR"/>
    <property type="match status" value="3"/>
</dbReference>
<evidence type="ECO:0000313" key="8">
    <source>
        <dbReference type="EMBL" id="KAJ8916640.1"/>
    </source>
</evidence>
<organism evidence="8 9">
    <name type="scientific">Exocentrus adspersus</name>
    <dbReference type="NCBI Taxonomy" id="1586481"/>
    <lineage>
        <taxon>Eukaryota</taxon>
        <taxon>Metazoa</taxon>
        <taxon>Ecdysozoa</taxon>
        <taxon>Arthropoda</taxon>
        <taxon>Hexapoda</taxon>
        <taxon>Insecta</taxon>
        <taxon>Pterygota</taxon>
        <taxon>Neoptera</taxon>
        <taxon>Endopterygota</taxon>
        <taxon>Coleoptera</taxon>
        <taxon>Polyphaga</taxon>
        <taxon>Cucujiformia</taxon>
        <taxon>Chrysomeloidea</taxon>
        <taxon>Cerambycidae</taxon>
        <taxon>Lamiinae</taxon>
        <taxon>Acanthocinini</taxon>
        <taxon>Exocentrus</taxon>
    </lineage>
</organism>
<evidence type="ECO:0000313" key="9">
    <source>
        <dbReference type="Proteomes" id="UP001159042"/>
    </source>
</evidence>
<dbReference type="PANTHER" id="PTHR22948:SF76">
    <property type="entry name" value="FI20010P1-RELATED"/>
    <property type="match status" value="1"/>
</dbReference>
<dbReference type="Gene3D" id="2.40.50.90">
    <property type="match status" value="3"/>
</dbReference>
<dbReference type="InterPro" id="IPR025605">
    <property type="entry name" value="OST-HTH/LOTUS_dom"/>
</dbReference>
<evidence type="ECO:0000256" key="3">
    <source>
        <dbReference type="ARBA" id="ARBA00022737"/>
    </source>
</evidence>
<protein>
    <recommendedName>
        <fullName evidence="10">Tudor domain-containing protein 7</fullName>
    </recommendedName>
</protein>
<feature type="region of interest" description="Disordered" evidence="5">
    <location>
        <begin position="160"/>
        <end position="196"/>
    </location>
</feature>
<dbReference type="InterPro" id="IPR002999">
    <property type="entry name" value="Tudor"/>
</dbReference>
<dbReference type="GO" id="GO:0007283">
    <property type="term" value="P:spermatogenesis"/>
    <property type="evidence" value="ECO:0007669"/>
    <property type="project" value="UniProtKB-KW"/>
</dbReference>
<feature type="domain" description="Tudor" evidence="6">
    <location>
        <begin position="924"/>
        <end position="983"/>
    </location>
</feature>
<dbReference type="CDD" id="cd20379">
    <property type="entry name" value="Tudor_dTUD-like"/>
    <property type="match status" value="1"/>
</dbReference>
<evidence type="ECO:0000256" key="4">
    <source>
        <dbReference type="ARBA" id="ARBA00022871"/>
    </source>
</evidence>
<comment type="subcellular location">
    <subcellularLocation>
        <location evidence="1">Cytoplasm</location>
    </subcellularLocation>
</comment>
<dbReference type="Gene3D" id="3.30.420.610">
    <property type="entry name" value="LOTUS domain-like"/>
    <property type="match status" value="2"/>
</dbReference>
<dbReference type="PROSITE" id="PS51644">
    <property type="entry name" value="HTH_OST"/>
    <property type="match status" value="1"/>
</dbReference>
<feature type="compositionally biased region" description="Low complexity" evidence="5">
    <location>
        <begin position="234"/>
        <end position="249"/>
    </location>
</feature>
<keyword evidence="9" id="KW-1185">Reference proteome</keyword>
<dbReference type="SUPFAM" id="SSF63748">
    <property type="entry name" value="Tudor/PWWP/MBT"/>
    <property type="match status" value="3"/>
</dbReference>
<dbReference type="InterPro" id="IPR035437">
    <property type="entry name" value="SNase_OB-fold_sf"/>
</dbReference>
<gene>
    <name evidence="8" type="ORF">NQ315_000285</name>
</gene>
<sequence>MENLRSDVISGVRACLISTKGKVELRQLDNDYRTLVGEKIPYFKLGYKRLEDFLSSEPTLVISKSNNGDVFVDAKISEKSAHITEMVFRQKDDKKKVLRKAVRFTSSAAPAKTAKWRPRDVAPKSQNYYTPPRLAKVSHNQFINRPSYDKPSVPSKVVIPETSGLHPRHNPLLQRQNSEQAPRKVSMSNRLHLSSQEPVQIQVQLQTNGKQELSSARKRITQKMSELSIEKHLSNGSESVSESSSSLSSPNTAKDSVAQELEACEYTEFTPQGDAVADLKSFVKLYNVGEVEVSSKHVKTKQNRLFTCRIKVGKHTYTSYPKEFDSPITAERHCAEEALKDLIPKYGKRKSLLLASDRDILERIPPMLEKHHHGIWAWQLQLDYVDKYNEQLPADWLKIIDSSPCIQVEKCLEDHVLRHCKPGDVLQKGQKWSTFMTLSDVSVPSNTVQFGPDGKLYAEVTCVMSANEIWCRQLSTEESELYSEMNAKMEAYYDLQEAQNLRVSTITEAGYYVAQYDHQWYRVRAVAASEEAVHCFFIDHGDEMVIPKSNIYQLKREFAQSQAQAFVCRLAGLEDLYEASVTSEKIESLLYRQVILEMATDSIVDDDLQDLSIPVFMYDFKTGKSLNQEMIPLLTIESALPVIQKETITEVYVSNIEANGDVYMQMHSKGYESLQALLYSLEAQILTDPPTHLITPVTKENSKDKVYFAKYKVDSHWYRIQLIDWSPKGDLAQIYFVDYGNTDVINVTEDVLYPLDKLSDVLNQYPFQAVKVKMALENVPEDFVSLAAKAMPEDQPVLMKVINYDNEDVPWVEFFKRSADGGLFCINKSIAMESEIKKGDINSAKSLKKKITQFETNKNVPSSGTLPRPNLPERGEYFEIHVPFAVNPYNFFVQPLESHKTLYKMMKALQERYKDVMYSPLQVDQIVPGNIYASKFDDGCWYRTSVIKVIHSGSISVFYCDFGYYGSLTVQQLIPLDAEFMELPHQALKAKLSDVKPKQSKWTMADCEDFKSLIEKKNFYSIILDIEKDELYESDIVLKLLLIDTSSDEDIFIGKELIKKGIAVKA</sequence>
<evidence type="ECO:0008006" key="10">
    <source>
        <dbReference type="Google" id="ProtNLM"/>
    </source>
</evidence>
<reference evidence="8 9" key="1">
    <citation type="journal article" date="2023" name="Insect Mol. Biol.">
        <title>Genome sequencing provides insights into the evolution of gene families encoding plant cell wall-degrading enzymes in longhorned beetles.</title>
        <authorList>
            <person name="Shin N.R."/>
            <person name="Okamura Y."/>
            <person name="Kirsch R."/>
            <person name="Pauchet Y."/>
        </authorList>
    </citation>
    <scope>NUCLEOTIDE SEQUENCE [LARGE SCALE GENOMIC DNA]</scope>
    <source>
        <strain evidence="8">EAD_L_NR</strain>
    </source>
</reference>
<dbReference type="InterPro" id="IPR041966">
    <property type="entry name" value="LOTUS-like"/>
</dbReference>
<evidence type="ECO:0000259" key="7">
    <source>
        <dbReference type="PROSITE" id="PS51644"/>
    </source>
</evidence>
<feature type="domain" description="Tudor" evidence="6">
    <location>
        <begin position="500"/>
        <end position="561"/>
    </location>
</feature>
<dbReference type="GO" id="GO:0005737">
    <property type="term" value="C:cytoplasm"/>
    <property type="evidence" value="ECO:0007669"/>
    <property type="project" value="UniProtKB-SubCell"/>
</dbReference>
<feature type="domain" description="HTH OST-type" evidence="7">
    <location>
        <begin position="4"/>
        <end position="76"/>
    </location>
</feature>
<evidence type="ECO:0000256" key="5">
    <source>
        <dbReference type="SAM" id="MobiDB-lite"/>
    </source>
</evidence>
<dbReference type="InterPro" id="IPR050621">
    <property type="entry name" value="Tudor_domain_containing"/>
</dbReference>
<dbReference type="AlphaFoldDB" id="A0AAV8VRY7"/>
<keyword evidence="4" id="KW-0744">Spermatogenesis</keyword>
<feature type="compositionally biased region" description="Polar residues" evidence="5">
    <location>
        <begin position="173"/>
        <end position="196"/>
    </location>
</feature>
<keyword evidence="3" id="KW-0677">Repeat</keyword>
<evidence type="ECO:0000256" key="1">
    <source>
        <dbReference type="ARBA" id="ARBA00004496"/>
    </source>
</evidence>
<dbReference type="EMBL" id="JANEYG010000041">
    <property type="protein sequence ID" value="KAJ8916640.1"/>
    <property type="molecule type" value="Genomic_DNA"/>
</dbReference>
<dbReference type="CDD" id="cd09972">
    <property type="entry name" value="LOTUS_TDRD_OSKAR"/>
    <property type="match status" value="1"/>
</dbReference>
<dbReference type="PANTHER" id="PTHR22948">
    <property type="entry name" value="TUDOR DOMAIN CONTAINING PROTEIN"/>
    <property type="match status" value="1"/>
</dbReference>
<dbReference type="Proteomes" id="UP001159042">
    <property type="component" value="Unassembled WGS sequence"/>
</dbReference>
<comment type="caution">
    <text evidence="8">The sequence shown here is derived from an EMBL/GenBank/DDBJ whole genome shotgun (WGS) entry which is preliminary data.</text>
</comment>
<feature type="domain" description="Tudor" evidence="6">
    <location>
        <begin position="700"/>
        <end position="760"/>
    </location>
</feature>
<accession>A0AAV8VRY7</accession>